<dbReference type="Proteomes" id="UP000175835">
    <property type="component" value="Unassembled WGS sequence"/>
</dbReference>
<evidence type="ECO:0000313" key="7">
    <source>
        <dbReference type="Proteomes" id="UP000175835"/>
    </source>
</evidence>
<dbReference type="PANTHER" id="PTHR47053">
    <property type="entry name" value="MUREIN DD-ENDOPEPTIDASE MEPH-RELATED"/>
    <property type="match status" value="1"/>
</dbReference>
<sequence>MMENSVMMGALANADTKENVEKSFYAYNEASFTSSKSNGGAEYTPQTILVKEKRNNGWWKIQTWEGEKWINLNGEKKYIEKSFYTYNEPSFVSAKGGGGQVFSAQEVPVIDGTTSGWLKIISYEGEKWINPNGEKKYVEKSFYTYNEPSFVSAKGGGGQSFLAQEMLVIDGTTSGWLKIISYEGEKWINPSGEKKYVEKSFYTYNEPSFVSPKGGGGQSFSAQEVPVIDGTTSGWLKINSYEGEKWINPNGEKKYVEKSFYTYNEPSFVSAKGNGGQAFSAQEVLVIDGMTSGWLKIISYEGEKWINPNASEVSGVIELALKQLGKPYVFGAEGPNSFDCSGFIYYVYKNNGYSISRNSVAGYWPMVIKINDPQPGDLVFLQNTYTPGPSHMGIYLGNGEFIHAGSEQTGVVRGNVFNSYNQKHFLGYGRFKK</sequence>
<dbReference type="SUPFAM" id="SSF54001">
    <property type="entry name" value="Cysteine proteinases"/>
    <property type="match status" value="1"/>
</dbReference>
<proteinExistence type="inferred from homology"/>
<dbReference type="PANTHER" id="PTHR47053:SF1">
    <property type="entry name" value="MUREIN DD-ENDOPEPTIDASE MEPH-RELATED"/>
    <property type="match status" value="1"/>
</dbReference>
<dbReference type="PROSITE" id="PS51935">
    <property type="entry name" value="NLPC_P60"/>
    <property type="match status" value="1"/>
</dbReference>
<dbReference type="InterPro" id="IPR051202">
    <property type="entry name" value="Peptidase_C40"/>
</dbReference>
<dbReference type="RefSeq" id="WP_070138787.1">
    <property type="nucleotide sequence ID" value="NZ_LXLM01000012.1"/>
</dbReference>
<comment type="similarity">
    <text evidence="1">Belongs to the peptidase C40 family.</text>
</comment>
<protein>
    <recommendedName>
        <fullName evidence="5">NlpC/P60 domain-containing protein</fullName>
    </recommendedName>
</protein>
<feature type="domain" description="NlpC/P60" evidence="5">
    <location>
        <begin position="310"/>
        <end position="432"/>
    </location>
</feature>
<dbReference type="PATRIC" id="fig|86662.23.peg.726"/>
<dbReference type="Pfam" id="PF00877">
    <property type="entry name" value="NLPC_P60"/>
    <property type="match status" value="1"/>
</dbReference>
<evidence type="ECO:0000256" key="2">
    <source>
        <dbReference type="ARBA" id="ARBA00022670"/>
    </source>
</evidence>
<name>A0A1E8BT22_BACMY</name>
<evidence type="ECO:0000313" key="6">
    <source>
        <dbReference type="EMBL" id="OFE00143.1"/>
    </source>
</evidence>
<gene>
    <name evidence="6" type="ORF">BWGOE11_08370</name>
</gene>
<keyword evidence="3" id="KW-0378">Hydrolase</keyword>
<evidence type="ECO:0000256" key="1">
    <source>
        <dbReference type="ARBA" id="ARBA00007074"/>
    </source>
</evidence>
<reference evidence="6 7" key="1">
    <citation type="submission" date="2016-05" db="EMBL/GenBank/DDBJ databases">
        <title>Bacillus thuringiensis and Bacillus weihenstephanensis as novel biocontrol agents of wilt causing Verticillium species.</title>
        <authorList>
            <person name="Hollensteiner J."/>
            <person name="Wemheuer F."/>
            <person name="Harting R."/>
            <person name="Kolarzyk A."/>
            <person name="Diaz-Valerio S."/>
            <person name="Poehlein A."/>
            <person name="Brzuszkiewicz E."/>
            <person name="Nesemann K."/>
            <person name="Braus-Stromeyer S."/>
            <person name="Braus G."/>
            <person name="Daniel R."/>
            <person name="Liesegang H."/>
        </authorList>
    </citation>
    <scope>NUCLEOTIDE SEQUENCE [LARGE SCALE GENOMIC DNA]</scope>
    <source>
        <strain evidence="6 7">GOE11</strain>
    </source>
</reference>
<comment type="caution">
    <text evidence="6">The sequence shown here is derived from an EMBL/GenBank/DDBJ whole genome shotgun (WGS) entry which is preliminary data.</text>
</comment>
<keyword evidence="2" id="KW-0645">Protease</keyword>
<dbReference type="AlphaFoldDB" id="A0A1E8BT22"/>
<dbReference type="GO" id="GO:0008234">
    <property type="term" value="F:cysteine-type peptidase activity"/>
    <property type="evidence" value="ECO:0007669"/>
    <property type="project" value="UniProtKB-KW"/>
</dbReference>
<evidence type="ECO:0000256" key="4">
    <source>
        <dbReference type="ARBA" id="ARBA00022807"/>
    </source>
</evidence>
<organism evidence="6 7">
    <name type="scientific">Bacillus mycoides</name>
    <dbReference type="NCBI Taxonomy" id="1405"/>
    <lineage>
        <taxon>Bacteria</taxon>
        <taxon>Bacillati</taxon>
        <taxon>Bacillota</taxon>
        <taxon>Bacilli</taxon>
        <taxon>Bacillales</taxon>
        <taxon>Bacillaceae</taxon>
        <taxon>Bacillus</taxon>
        <taxon>Bacillus cereus group</taxon>
    </lineage>
</organism>
<accession>A0A1E8BT22</accession>
<dbReference type="InterPro" id="IPR000064">
    <property type="entry name" value="NLP_P60_dom"/>
</dbReference>
<dbReference type="Gene3D" id="3.90.1720.10">
    <property type="entry name" value="endopeptidase domain like (from Nostoc punctiforme)"/>
    <property type="match status" value="1"/>
</dbReference>
<dbReference type="GO" id="GO:0006508">
    <property type="term" value="P:proteolysis"/>
    <property type="evidence" value="ECO:0007669"/>
    <property type="project" value="UniProtKB-KW"/>
</dbReference>
<evidence type="ECO:0000259" key="5">
    <source>
        <dbReference type="PROSITE" id="PS51935"/>
    </source>
</evidence>
<dbReference type="EMBL" id="LXLX01000014">
    <property type="protein sequence ID" value="OFE00143.1"/>
    <property type="molecule type" value="Genomic_DNA"/>
</dbReference>
<evidence type="ECO:0000256" key="3">
    <source>
        <dbReference type="ARBA" id="ARBA00022801"/>
    </source>
</evidence>
<dbReference type="InterPro" id="IPR038765">
    <property type="entry name" value="Papain-like_cys_pep_sf"/>
</dbReference>
<keyword evidence="4" id="KW-0788">Thiol protease</keyword>